<keyword evidence="3" id="KW-1185">Reference proteome</keyword>
<organism evidence="2 3">
    <name type="scientific">Actinocrispum wychmicini</name>
    <dbReference type="NCBI Taxonomy" id="1213861"/>
    <lineage>
        <taxon>Bacteria</taxon>
        <taxon>Bacillati</taxon>
        <taxon>Actinomycetota</taxon>
        <taxon>Actinomycetes</taxon>
        <taxon>Pseudonocardiales</taxon>
        <taxon>Pseudonocardiaceae</taxon>
        <taxon>Actinocrispum</taxon>
    </lineage>
</organism>
<feature type="compositionally biased region" description="Basic and acidic residues" evidence="1">
    <location>
        <begin position="1"/>
        <end position="25"/>
    </location>
</feature>
<dbReference type="EMBL" id="SLWS01000011">
    <property type="protein sequence ID" value="TCO52963.1"/>
    <property type="molecule type" value="Genomic_DNA"/>
</dbReference>
<reference evidence="2 3" key="1">
    <citation type="submission" date="2019-03" db="EMBL/GenBank/DDBJ databases">
        <title>Genomic Encyclopedia of Type Strains, Phase IV (KMG-IV): sequencing the most valuable type-strain genomes for metagenomic binning, comparative biology and taxonomic classification.</title>
        <authorList>
            <person name="Goeker M."/>
        </authorList>
    </citation>
    <scope>NUCLEOTIDE SEQUENCE [LARGE SCALE GENOMIC DNA]</scope>
    <source>
        <strain evidence="2 3">DSM 45934</strain>
    </source>
</reference>
<evidence type="ECO:0000313" key="2">
    <source>
        <dbReference type="EMBL" id="TCO52963.1"/>
    </source>
</evidence>
<accession>A0A4R2J3E2</accession>
<sequence length="154" mass="16710">MARIQDMHDVRRMAREEHALRERPRPHIAKASEFAAPTGAGADAVVADGGADGFDLEPQALDQAEQDLARLSDEIGDHLRAAEVLGVVLQDGKSPVTRPMRRAFGLRGGDEPGGVRTALQGYMDELTAIRNAIRQVRTIHTENDHNAANGLSEQ</sequence>
<dbReference type="Proteomes" id="UP000295680">
    <property type="component" value="Unassembled WGS sequence"/>
</dbReference>
<proteinExistence type="predicted"/>
<protein>
    <submittedName>
        <fullName evidence="2">Uncharacterized protein</fullName>
    </submittedName>
</protein>
<dbReference type="AlphaFoldDB" id="A0A4R2J3E2"/>
<dbReference type="OrthoDB" id="3696327at2"/>
<dbReference type="RefSeq" id="WP_132123934.1">
    <property type="nucleotide sequence ID" value="NZ_SLWS01000011.1"/>
</dbReference>
<name>A0A4R2J3E2_9PSEU</name>
<feature type="region of interest" description="Disordered" evidence="1">
    <location>
        <begin position="1"/>
        <end position="28"/>
    </location>
</feature>
<evidence type="ECO:0000256" key="1">
    <source>
        <dbReference type="SAM" id="MobiDB-lite"/>
    </source>
</evidence>
<evidence type="ECO:0000313" key="3">
    <source>
        <dbReference type="Proteomes" id="UP000295680"/>
    </source>
</evidence>
<comment type="caution">
    <text evidence="2">The sequence shown here is derived from an EMBL/GenBank/DDBJ whole genome shotgun (WGS) entry which is preliminary data.</text>
</comment>
<gene>
    <name evidence="2" type="ORF">EV192_111157</name>
</gene>